<proteinExistence type="predicted"/>
<name>W2TMQ8_NECAM</name>
<dbReference type="EMBL" id="KI658211">
    <property type="protein sequence ID" value="ETN83390.1"/>
    <property type="molecule type" value="Genomic_DNA"/>
</dbReference>
<evidence type="ECO:0000313" key="1">
    <source>
        <dbReference type="EMBL" id="ETN83390.1"/>
    </source>
</evidence>
<gene>
    <name evidence="1" type="ORF">NECAME_07399</name>
</gene>
<accession>W2TMQ8</accession>
<dbReference type="AlphaFoldDB" id="W2TMQ8"/>
<reference evidence="2" key="1">
    <citation type="journal article" date="2014" name="Nat. Genet.">
        <title>Genome of the human hookworm Necator americanus.</title>
        <authorList>
            <person name="Tang Y.T."/>
            <person name="Gao X."/>
            <person name="Rosa B.A."/>
            <person name="Abubucker S."/>
            <person name="Hallsworth-Pepin K."/>
            <person name="Martin J."/>
            <person name="Tyagi R."/>
            <person name="Heizer E."/>
            <person name="Zhang X."/>
            <person name="Bhonagiri-Palsikar V."/>
            <person name="Minx P."/>
            <person name="Warren W.C."/>
            <person name="Wang Q."/>
            <person name="Zhan B."/>
            <person name="Hotez P.J."/>
            <person name="Sternberg P.W."/>
            <person name="Dougall A."/>
            <person name="Gaze S.T."/>
            <person name="Mulvenna J."/>
            <person name="Sotillo J."/>
            <person name="Ranganathan S."/>
            <person name="Rabelo E.M."/>
            <person name="Wilson R.K."/>
            <person name="Felgner P.L."/>
            <person name="Bethony J."/>
            <person name="Hawdon J.M."/>
            <person name="Gasser R.B."/>
            <person name="Loukas A."/>
            <person name="Mitreva M."/>
        </authorList>
    </citation>
    <scope>NUCLEOTIDE SEQUENCE [LARGE SCALE GENOMIC DNA]</scope>
</reference>
<protein>
    <submittedName>
        <fullName evidence="1">Uncharacterized protein</fullName>
    </submittedName>
</protein>
<keyword evidence="2" id="KW-1185">Reference proteome</keyword>
<evidence type="ECO:0000313" key="2">
    <source>
        <dbReference type="Proteomes" id="UP000053676"/>
    </source>
</evidence>
<sequence length="91" mass="10247">MVRLARSKSTVSVKSAVLSVKLPQHLQNSMTEKSYVSSFYLISGHGLQQPPDPFSFEMTTSIQLQALSRHVHNVFHQTTLDDSKQSKLGFR</sequence>
<organism evidence="1 2">
    <name type="scientific">Necator americanus</name>
    <name type="common">Human hookworm</name>
    <dbReference type="NCBI Taxonomy" id="51031"/>
    <lineage>
        <taxon>Eukaryota</taxon>
        <taxon>Metazoa</taxon>
        <taxon>Ecdysozoa</taxon>
        <taxon>Nematoda</taxon>
        <taxon>Chromadorea</taxon>
        <taxon>Rhabditida</taxon>
        <taxon>Rhabditina</taxon>
        <taxon>Rhabditomorpha</taxon>
        <taxon>Strongyloidea</taxon>
        <taxon>Ancylostomatidae</taxon>
        <taxon>Bunostominae</taxon>
        <taxon>Necator</taxon>
    </lineage>
</organism>
<dbReference type="KEGG" id="nai:NECAME_07399"/>
<dbReference type="Proteomes" id="UP000053676">
    <property type="component" value="Unassembled WGS sequence"/>
</dbReference>